<dbReference type="Pfam" id="PF03372">
    <property type="entry name" value="Exo_endo_phos"/>
    <property type="match status" value="1"/>
</dbReference>
<dbReference type="SUPFAM" id="SSF56219">
    <property type="entry name" value="DNase I-like"/>
    <property type="match status" value="1"/>
</dbReference>
<accession>A0A1M5DEC8</accession>
<proteinExistence type="predicted"/>
<evidence type="ECO:0000256" key="1">
    <source>
        <dbReference type="SAM" id="SignalP"/>
    </source>
</evidence>
<feature type="chain" id="PRO_5013359176" evidence="1">
    <location>
        <begin position="20"/>
        <end position="281"/>
    </location>
</feature>
<name>A0A1M5DEC8_9BACT</name>
<dbReference type="Proteomes" id="UP000184048">
    <property type="component" value="Unassembled WGS sequence"/>
</dbReference>
<feature type="signal peptide" evidence="1">
    <location>
        <begin position="1"/>
        <end position="19"/>
    </location>
</feature>
<dbReference type="GO" id="GO:0000175">
    <property type="term" value="F:3'-5'-RNA exonuclease activity"/>
    <property type="evidence" value="ECO:0007669"/>
    <property type="project" value="TreeGrafter"/>
</dbReference>
<keyword evidence="3" id="KW-0269">Exonuclease</keyword>
<sequence>MKRSIAFVISICCILSTQAQSLNLMTFNIRLNVASDSLNAWPYRKDKVASQILFHDANIVGVQEALYDQMMDLQARLYRYKYVGVGREDGKEKGEFSAIFYDTARLQLLQSQTFWLSEQPTVPGSKGWDAAITRIVTWAKFKDRKTKKQFYAFNTHFDHMGKIARRESAKLLLKKVKEIAGFYPVVVTGDFNSKPSDEPIQVITDPNNADHLVNSKFISATEHYGPTGTFNGFKSRETDDEPIDYIFLKNGGRVLKHATLSQSWEGRFSSDHFPVFARISF</sequence>
<keyword evidence="3" id="KW-0378">Hydrolase</keyword>
<feature type="domain" description="Endonuclease/exonuclease/phosphatase" evidence="2">
    <location>
        <begin position="25"/>
        <end position="272"/>
    </location>
</feature>
<dbReference type="CDD" id="cd09083">
    <property type="entry name" value="EEP-1"/>
    <property type="match status" value="1"/>
</dbReference>
<evidence type="ECO:0000313" key="4">
    <source>
        <dbReference type="Proteomes" id="UP000184048"/>
    </source>
</evidence>
<dbReference type="EMBL" id="FQUU01000015">
    <property type="protein sequence ID" value="SHF65275.1"/>
    <property type="molecule type" value="Genomic_DNA"/>
</dbReference>
<keyword evidence="4" id="KW-1185">Reference proteome</keyword>
<dbReference type="InterPro" id="IPR005135">
    <property type="entry name" value="Endo/exonuclease/phosphatase"/>
</dbReference>
<evidence type="ECO:0000313" key="3">
    <source>
        <dbReference type="EMBL" id="SHF65275.1"/>
    </source>
</evidence>
<reference evidence="3 4" key="1">
    <citation type="submission" date="2016-11" db="EMBL/GenBank/DDBJ databases">
        <authorList>
            <person name="Jaros S."/>
            <person name="Januszkiewicz K."/>
            <person name="Wedrychowicz H."/>
        </authorList>
    </citation>
    <scope>NUCLEOTIDE SEQUENCE [LARGE SCALE GENOMIC DNA]</scope>
    <source>
        <strain evidence="3 4">DSM 18119</strain>
    </source>
</reference>
<keyword evidence="3" id="KW-0540">Nuclease</keyword>
<dbReference type="InterPro" id="IPR036691">
    <property type="entry name" value="Endo/exonu/phosph_ase_sf"/>
</dbReference>
<gene>
    <name evidence="3" type="ORF">SAMN02745131_03187</name>
</gene>
<protein>
    <submittedName>
        <fullName evidence="3">Metal-dependent hydrolase, endonuclease/exonuclease/phosphatase family</fullName>
    </submittedName>
</protein>
<dbReference type="GO" id="GO:0004519">
    <property type="term" value="F:endonuclease activity"/>
    <property type="evidence" value="ECO:0007669"/>
    <property type="project" value="UniProtKB-KW"/>
</dbReference>
<organism evidence="3 4">
    <name type="scientific">Flavisolibacter ginsengisoli DSM 18119</name>
    <dbReference type="NCBI Taxonomy" id="1121884"/>
    <lineage>
        <taxon>Bacteria</taxon>
        <taxon>Pseudomonadati</taxon>
        <taxon>Bacteroidota</taxon>
        <taxon>Chitinophagia</taxon>
        <taxon>Chitinophagales</taxon>
        <taxon>Chitinophagaceae</taxon>
        <taxon>Flavisolibacter</taxon>
    </lineage>
</organism>
<dbReference type="AlphaFoldDB" id="A0A1M5DEC8"/>
<dbReference type="PANTHER" id="PTHR12121">
    <property type="entry name" value="CARBON CATABOLITE REPRESSOR PROTEIN 4"/>
    <property type="match status" value="1"/>
</dbReference>
<dbReference type="PANTHER" id="PTHR12121:SF36">
    <property type="entry name" value="ENDONUCLEASE_EXONUCLEASE_PHOSPHATASE DOMAIN-CONTAINING PROTEIN"/>
    <property type="match status" value="1"/>
</dbReference>
<dbReference type="STRING" id="1121884.SAMN02745131_03187"/>
<keyword evidence="1" id="KW-0732">Signal</keyword>
<dbReference type="InterPro" id="IPR050410">
    <property type="entry name" value="CCR4/nocturin_mRNA_transcr"/>
</dbReference>
<evidence type="ECO:0000259" key="2">
    <source>
        <dbReference type="Pfam" id="PF03372"/>
    </source>
</evidence>
<keyword evidence="3" id="KW-0255">Endonuclease</keyword>
<dbReference type="RefSeq" id="WP_072836334.1">
    <property type="nucleotide sequence ID" value="NZ_FQUU01000015.1"/>
</dbReference>
<dbReference type="Gene3D" id="3.60.10.10">
    <property type="entry name" value="Endonuclease/exonuclease/phosphatase"/>
    <property type="match status" value="1"/>
</dbReference>
<dbReference type="OrthoDB" id="9793162at2"/>